<protein>
    <submittedName>
        <fullName evidence="8">Branched chain amino acid ABC transporter substrate-binding protein</fullName>
    </submittedName>
</protein>
<evidence type="ECO:0000313" key="9">
    <source>
        <dbReference type="Proteomes" id="UP000196655"/>
    </source>
</evidence>
<dbReference type="SUPFAM" id="SSF53822">
    <property type="entry name" value="Periplasmic binding protein-like I"/>
    <property type="match status" value="1"/>
</dbReference>
<comment type="caution">
    <text evidence="8">The sequence shown here is derived from an EMBL/GenBank/DDBJ whole genome shotgun (WGS) entry which is preliminary data.</text>
</comment>
<evidence type="ECO:0000256" key="4">
    <source>
        <dbReference type="ARBA" id="ARBA00022970"/>
    </source>
</evidence>
<keyword evidence="3" id="KW-0732">Signal</keyword>
<accession>A0A211ZJP1</accession>
<evidence type="ECO:0000256" key="1">
    <source>
        <dbReference type="ARBA" id="ARBA00010062"/>
    </source>
</evidence>
<gene>
    <name evidence="8" type="ORF">BWR60_19950</name>
</gene>
<keyword evidence="9" id="KW-1185">Reference proteome</keyword>
<keyword evidence="6" id="KW-0812">Transmembrane</keyword>
<feature type="region of interest" description="Disordered" evidence="5">
    <location>
        <begin position="1"/>
        <end position="41"/>
    </location>
</feature>
<comment type="similarity">
    <text evidence="1">Belongs to the leucine-binding protein family.</text>
</comment>
<evidence type="ECO:0000256" key="6">
    <source>
        <dbReference type="SAM" id="Phobius"/>
    </source>
</evidence>
<feature type="transmembrane region" description="Helical" evidence="6">
    <location>
        <begin position="48"/>
        <end position="69"/>
    </location>
</feature>
<dbReference type="PRINTS" id="PR00337">
    <property type="entry name" value="LEUILEVALBP"/>
</dbReference>
<dbReference type="Pfam" id="PF13458">
    <property type="entry name" value="Peripla_BP_6"/>
    <property type="match status" value="1"/>
</dbReference>
<keyword evidence="2" id="KW-0813">Transport</keyword>
<dbReference type="CDD" id="cd06342">
    <property type="entry name" value="PBP1_ABC_LIVBP-like"/>
    <property type="match status" value="1"/>
</dbReference>
<evidence type="ECO:0000256" key="5">
    <source>
        <dbReference type="SAM" id="MobiDB-lite"/>
    </source>
</evidence>
<organism evidence="8 9">
    <name type="scientific">Inquilinus limosus</name>
    <dbReference type="NCBI Taxonomy" id="171674"/>
    <lineage>
        <taxon>Bacteria</taxon>
        <taxon>Pseudomonadati</taxon>
        <taxon>Pseudomonadota</taxon>
        <taxon>Alphaproteobacteria</taxon>
        <taxon>Rhodospirillales</taxon>
        <taxon>Rhodospirillaceae</taxon>
        <taxon>Inquilinus</taxon>
    </lineage>
</organism>
<dbReference type="STRING" id="1122125.GCA_000423185_06165"/>
<dbReference type="AlphaFoldDB" id="A0A211ZJP1"/>
<keyword evidence="4" id="KW-0029">Amino-acid transport</keyword>
<dbReference type="PANTHER" id="PTHR47151:SF2">
    <property type="entry name" value="AMINO ACID BINDING PROTEIN"/>
    <property type="match status" value="1"/>
</dbReference>
<sequence>MSAHWSSDLTGAAARCRQGHQATRPQIRTSRPGGKDRRSATRRDALRARFAITLLTAVALGTLAAPAMAEVKLGLGAPLTGPNAPIGEQFRRGADAAVKALNASGGVNGEQVTLVYGDDASDPRQGVAAANDMINQGVVAVIGHYNSSVSIPASTVYAEEGVLQITPGSTNPQLTEQGIKTVFRTCGRDDQQGDVAGKFLATAYKGRKVAILEDQTTYGKGVADTTKARMNSLGLQEVMYEGITVGERDFSAIVSKMKAASVDAVFFGGLYNEGGLILRQMRDQGVKAQFLSPDGTVSQEFWGITGPSGQGALVTFGPEMRDQPQARDAVAKLRAEGYDPEGYTLYTYAAVQAWAAAAKKAGSTDGAKVAAALHDGSAYDTVIGPLTFDAKGDPTGSNYVLYSWQDGKMVQLTDAQVAKLGH</sequence>
<dbReference type="InterPro" id="IPR028082">
    <property type="entry name" value="Peripla_BP_I"/>
</dbReference>
<dbReference type="PANTHER" id="PTHR47151">
    <property type="entry name" value="LEU/ILE/VAL-BINDING ABC TRANSPORTER SUBUNIT"/>
    <property type="match status" value="1"/>
</dbReference>
<evidence type="ECO:0000259" key="7">
    <source>
        <dbReference type="Pfam" id="PF13458"/>
    </source>
</evidence>
<dbReference type="EMBL" id="NHON01000038">
    <property type="protein sequence ID" value="OWJ65404.1"/>
    <property type="molecule type" value="Genomic_DNA"/>
</dbReference>
<proteinExistence type="inferred from homology"/>
<dbReference type="InterPro" id="IPR028081">
    <property type="entry name" value="Leu-bd"/>
</dbReference>
<feature type="compositionally biased region" description="Polar residues" evidence="5">
    <location>
        <begin position="20"/>
        <end position="29"/>
    </location>
</feature>
<evidence type="ECO:0000256" key="2">
    <source>
        <dbReference type="ARBA" id="ARBA00022448"/>
    </source>
</evidence>
<reference evidence="9" key="1">
    <citation type="submission" date="2017-05" db="EMBL/GenBank/DDBJ databases">
        <authorList>
            <person name="Macchi M."/>
            <person name="Festa S."/>
            <person name="Coppotelli B.M."/>
            <person name="Morelli I.S."/>
        </authorList>
    </citation>
    <scope>NUCLEOTIDE SEQUENCE [LARGE SCALE GENOMIC DNA]</scope>
    <source>
        <strain evidence="9">I</strain>
    </source>
</reference>
<name>A0A211ZJP1_9PROT</name>
<dbReference type="GO" id="GO:0006865">
    <property type="term" value="P:amino acid transport"/>
    <property type="evidence" value="ECO:0007669"/>
    <property type="project" value="UniProtKB-KW"/>
</dbReference>
<evidence type="ECO:0000256" key="3">
    <source>
        <dbReference type="ARBA" id="ARBA00022729"/>
    </source>
</evidence>
<dbReference type="Gene3D" id="3.40.50.2300">
    <property type="match status" value="2"/>
</dbReference>
<evidence type="ECO:0000313" key="8">
    <source>
        <dbReference type="EMBL" id="OWJ65404.1"/>
    </source>
</evidence>
<feature type="domain" description="Leucine-binding protein" evidence="7">
    <location>
        <begin position="70"/>
        <end position="407"/>
    </location>
</feature>
<keyword evidence="6" id="KW-1133">Transmembrane helix</keyword>
<dbReference type="Proteomes" id="UP000196655">
    <property type="component" value="Unassembled WGS sequence"/>
</dbReference>
<keyword evidence="6" id="KW-0472">Membrane</keyword>
<dbReference type="InterPro" id="IPR000709">
    <property type="entry name" value="Leu_Ile_Val-bd"/>
</dbReference>